<organism evidence="5 6">
    <name type="scientific">Elasticomyces elasticus</name>
    <dbReference type="NCBI Taxonomy" id="574655"/>
    <lineage>
        <taxon>Eukaryota</taxon>
        <taxon>Fungi</taxon>
        <taxon>Dikarya</taxon>
        <taxon>Ascomycota</taxon>
        <taxon>Pezizomycotina</taxon>
        <taxon>Dothideomycetes</taxon>
        <taxon>Dothideomycetidae</taxon>
        <taxon>Mycosphaerellales</taxon>
        <taxon>Teratosphaeriaceae</taxon>
        <taxon>Elasticomyces</taxon>
    </lineage>
</organism>
<dbReference type="InterPro" id="IPR050645">
    <property type="entry name" value="Histidine_acid_phosphatase"/>
</dbReference>
<evidence type="ECO:0000256" key="2">
    <source>
        <dbReference type="SAM" id="MobiDB-lite"/>
    </source>
</evidence>
<evidence type="ECO:0000256" key="3">
    <source>
        <dbReference type="SAM" id="Phobius"/>
    </source>
</evidence>
<evidence type="ECO:0008006" key="7">
    <source>
        <dbReference type="Google" id="ProtNLM"/>
    </source>
</evidence>
<evidence type="ECO:0000256" key="4">
    <source>
        <dbReference type="SAM" id="SignalP"/>
    </source>
</evidence>
<feature type="chain" id="PRO_5043044521" description="Phosphoglycerate mutase-like protein" evidence="4">
    <location>
        <begin position="25"/>
        <end position="611"/>
    </location>
</feature>
<reference evidence="5" key="1">
    <citation type="submission" date="2023-08" db="EMBL/GenBank/DDBJ databases">
        <title>Black Yeasts Isolated from many extreme environments.</title>
        <authorList>
            <person name="Coleine C."/>
            <person name="Stajich J.E."/>
            <person name="Selbmann L."/>
        </authorList>
    </citation>
    <scope>NUCLEOTIDE SEQUENCE</scope>
    <source>
        <strain evidence="5">CCFEE 5810</strain>
    </source>
</reference>
<dbReference type="Gene3D" id="3.40.50.1240">
    <property type="entry name" value="Phosphoglycerate mutase-like"/>
    <property type="match status" value="1"/>
</dbReference>
<dbReference type="PANTHER" id="PTHR11567:SF142">
    <property type="entry name" value="PHOSPHOGLYCERATE MUTASE-LIKE PROTEIN"/>
    <property type="match status" value="1"/>
</dbReference>
<feature type="transmembrane region" description="Helical" evidence="3">
    <location>
        <begin position="484"/>
        <end position="508"/>
    </location>
</feature>
<comment type="caution">
    <text evidence="5">The sequence shown here is derived from an EMBL/GenBank/DDBJ whole genome shotgun (WGS) entry which is preliminary data.</text>
</comment>
<feature type="region of interest" description="Disordered" evidence="2">
    <location>
        <begin position="546"/>
        <end position="565"/>
    </location>
</feature>
<keyword evidence="3" id="KW-0812">Transmembrane</keyword>
<dbReference type="Proteomes" id="UP001310594">
    <property type="component" value="Unassembled WGS sequence"/>
</dbReference>
<keyword evidence="3" id="KW-1133">Transmembrane helix</keyword>
<dbReference type="AlphaFoldDB" id="A0AAN7W8N0"/>
<evidence type="ECO:0000256" key="1">
    <source>
        <dbReference type="ARBA" id="ARBA00005375"/>
    </source>
</evidence>
<evidence type="ECO:0000313" key="6">
    <source>
        <dbReference type="Proteomes" id="UP001310594"/>
    </source>
</evidence>
<sequence>MASIHSSLPFLFATLLLTPAVVFANQYTVWSSVIFSRTGERTPEVLGHIPTTLTSNGAQQVFNSGSFFRNRYVSSTGNGDLFDSAPLHGLSANKIDPMELYVAALDQQYCVGSAQAFVQGLYPPFTLNASAALFLDPTSVMANGTYVESPLDGYQYAQVHTAGALDPEFPYLGGSLNCPAFNDAATQYVGSPEFSAIQSESDELYKDIGTNMLQDVLDEETAWDFYNAYAIYDYLNYQSVHNMTVAAQLRQNANLNTSYPVLDMLRWYADEQQYAQLGNLTAINDYSGSEQSLPDGVTGSISTIAGNLLAAKMLSQLQIAVETNGSYYKLSVLVGDFEPLLSFFALTGLPAVNSNFRGLPDFGSTAVFEVFSYTNDSMDMSFPSPDDLWVRFYFRNGTGATDDASGDFQSYSLFGRGPSQNDMTWNEFQTAMYSIMIGNIGTWCTQCGALNLFCAAWNSSDTFAGTSGSSSTSSSSRQHGLKPAIAGVIGAIVTLAVAGLLFAALMLLGGVRFHRVERHKHDLGGFKGSQKLASDRDLTMPKGGAVVGASVERSPDSPISPLGHERVESWELKQEHLERPNIAEAQSTRNPSFEEDRIDPFRDPVRAKESV</sequence>
<accession>A0AAN7W8N0</accession>
<comment type="similarity">
    <text evidence="1">Belongs to the histidine acid phosphatase family.</text>
</comment>
<feature type="region of interest" description="Disordered" evidence="2">
    <location>
        <begin position="575"/>
        <end position="611"/>
    </location>
</feature>
<dbReference type="CDD" id="cd07061">
    <property type="entry name" value="HP_HAP_like"/>
    <property type="match status" value="1"/>
</dbReference>
<dbReference type="InterPro" id="IPR029033">
    <property type="entry name" value="His_PPase_superfam"/>
</dbReference>
<evidence type="ECO:0000313" key="5">
    <source>
        <dbReference type="EMBL" id="KAK5696596.1"/>
    </source>
</evidence>
<keyword evidence="4" id="KW-0732">Signal</keyword>
<dbReference type="SUPFAM" id="SSF53254">
    <property type="entry name" value="Phosphoglycerate mutase-like"/>
    <property type="match status" value="1"/>
</dbReference>
<name>A0AAN7W8N0_9PEZI</name>
<dbReference type="GO" id="GO:0016791">
    <property type="term" value="F:phosphatase activity"/>
    <property type="evidence" value="ECO:0007669"/>
    <property type="project" value="TreeGrafter"/>
</dbReference>
<protein>
    <recommendedName>
        <fullName evidence="7">Phosphoglycerate mutase-like protein</fullName>
    </recommendedName>
</protein>
<dbReference type="Pfam" id="PF00328">
    <property type="entry name" value="His_Phos_2"/>
    <property type="match status" value="1"/>
</dbReference>
<dbReference type="PANTHER" id="PTHR11567">
    <property type="entry name" value="ACID PHOSPHATASE-RELATED"/>
    <property type="match status" value="1"/>
</dbReference>
<keyword evidence="3" id="KW-0472">Membrane</keyword>
<dbReference type="EMBL" id="JAVRQU010000012">
    <property type="protein sequence ID" value="KAK5696596.1"/>
    <property type="molecule type" value="Genomic_DNA"/>
</dbReference>
<proteinExistence type="inferred from homology"/>
<feature type="compositionally biased region" description="Basic and acidic residues" evidence="2">
    <location>
        <begin position="592"/>
        <end position="611"/>
    </location>
</feature>
<dbReference type="InterPro" id="IPR000560">
    <property type="entry name" value="His_Pase_clade-2"/>
</dbReference>
<gene>
    <name evidence="5" type="ORF">LTR97_007899</name>
</gene>
<feature type="signal peptide" evidence="4">
    <location>
        <begin position="1"/>
        <end position="24"/>
    </location>
</feature>